<evidence type="ECO:0000313" key="2">
    <source>
        <dbReference type="EMBL" id="KAJ4475534.1"/>
    </source>
</evidence>
<keyword evidence="3" id="KW-1185">Reference proteome</keyword>
<dbReference type="PANTHER" id="PTHR48079:SF6">
    <property type="entry name" value="NAD(P)-BINDING DOMAIN-CONTAINING PROTEIN-RELATED"/>
    <property type="match status" value="1"/>
</dbReference>
<dbReference type="GO" id="GO:0000166">
    <property type="term" value="F:nucleotide binding"/>
    <property type="evidence" value="ECO:0007669"/>
    <property type="project" value="InterPro"/>
</dbReference>
<name>A0A9W9A6D4_9AGAR</name>
<proteinExistence type="predicted"/>
<comment type="caution">
    <text evidence="2">The sequence shown here is derived from an EMBL/GenBank/DDBJ whole genome shotgun (WGS) entry which is preliminary data.</text>
</comment>
<protein>
    <recommendedName>
        <fullName evidence="1">NmrA-like domain-containing protein</fullName>
    </recommendedName>
</protein>
<organism evidence="2 3">
    <name type="scientific">Lentinula aciculospora</name>
    <dbReference type="NCBI Taxonomy" id="153920"/>
    <lineage>
        <taxon>Eukaryota</taxon>
        <taxon>Fungi</taxon>
        <taxon>Dikarya</taxon>
        <taxon>Basidiomycota</taxon>
        <taxon>Agaricomycotina</taxon>
        <taxon>Agaricomycetes</taxon>
        <taxon>Agaricomycetidae</taxon>
        <taxon>Agaricales</taxon>
        <taxon>Marasmiineae</taxon>
        <taxon>Omphalotaceae</taxon>
        <taxon>Lentinula</taxon>
    </lineage>
</organism>
<dbReference type="InterPro" id="IPR017964">
    <property type="entry name" value="DNA-dir_DNA_pol_B_CS"/>
</dbReference>
<dbReference type="OrthoDB" id="2130169at2759"/>
<dbReference type="Proteomes" id="UP001150266">
    <property type="component" value="Unassembled WGS sequence"/>
</dbReference>
<dbReference type="GO" id="GO:0004029">
    <property type="term" value="F:aldehyde dehydrogenase (NAD+) activity"/>
    <property type="evidence" value="ECO:0007669"/>
    <property type="project" value="TreeGrafter"/>
</dbReference>
<dbReference type="EMBL" id="JAOTPV010000014">
    <property type="protein sequence ID" value="KAJ4475534.1"/>
    <property type="molecule type" value="Genomic_DNA"/>
</dbReference>
<dbReference type="InterPro" id="IPR036291">
    <property type="entry name" value="NAD(P)-bd_dom_sf"/>
</dbReference>
<evidence type="ECO:0000259" key="1">
    <source>
        <dbReference type="Pfam" id="PF05368"/>
    </source>
</evidence>
<dbReference type="AlphaFoldDB" id="A0A9W9A6D4"/>
<dbReference type="Gene3D" id="3.40.50.720">
    <property type="entry name" value="NAD(P)-binding Rossmann-like Domain"/>
    <property type="match status" value="1"/>
</dbReference>
<accession>A0A9W9A6D4</accession>
<dbReference type="InterPro" id="IPR051783">
    <property type="entry name" value="NAD(P)-dependent_oxidoreduct"/>
</dbReference>
<feature type="domain" description="NmrA-like" evidence="1">
    <location>
        <begin position="12"/>
        <end position="90"/>
    </location>
</feature>
<dbReference type="SUPFAM" id="SSF51735">
    <property type="entry name" value="NAD(P)-binding Rossmann-fold domains"/>
    <property type="match status" value="1"/>
</dbReference>
<dbReference type="GO" id="GO:0003676">
    <property type="term" value="F:nucleic acid binding"/>
    <property type="evidence" value="ECO:0007669"/>
    <property type="project" value="InterPro"/>
</dbReference>
<sequence>MSNEPVLQSRDTRTIFLLGATGYVGGQVLLSLAQDFPTFPVRALTRNVSPSKVTQLQSLHSKLEVVEGSLSDLGIIEAEAKKADIVIDVAVAGDTDSVNAIIRGLQQRSRAYAPTLPPIYIHMSGAGITGDNARGELLAPERLWVDTEFDLKLIKTKLLANACEAIINAGKSGEIRTMVLMPGLIYGIGPGIQKVSLPHRFYLDLAAQAGHAGTLGPGRNVGGFVHLKDVASAVSAVLKGALNGGKTGEKIGEGEQGFYFVVSNYMISTGEFSNIIGDTLYKQGLIAKPGSSPFSASVAEKAGTFGHTIFGSSQFCRAERLAKELGWSAEHTETENLYESIPREIELAVKEMKLKWD</sequence>
<gene>
    <name evidence="2" type="ORF">J3R30DRAFT_3500423</name>
</gene>
<dbReference type="GO" id="GO:0005737">
    <property type="term" value="C:cytoplasm"/>
    <property type="evidence" value="ECO:0007669"/>
    <property type="project" value="TreeGrafter"/>
</dbReference>
<dbReference type="PANTHER" id="PTHR48079">
    <property type="entry name" value="PROTEIN YEEZ"/>
    <property type="match status" value="1"/>
</dbReference>
<dbReference type="InterPro" id="IPR008030">
    <property type="entry name" value="NmrA-like"/>
</dbReference>
<dbReference type="PROSITE" id="PS00116">
    <property type="entry name" value="DNA_POLYMERASE_B"/>
    <property type="match status" value="1"/>
</dbReference>
<evidence type="ECO:0000313" key="3">
    <source>
        <dbReference type="Proteomes" id="UP001150266"/>
    </source>
</evidence>
<dbReference type="Pfam" id="PF05368">
    <property type="entry name" value="NmrA"/>
    <property type="match status" value="1"/>
</dbReference>
<reference evidence="2" key="1">
    <citation type="submission" date="2022-08" db="EMBL/GenBank/DDBJ databases">
        <title>A Global Phylogenomic Analysis of the Shiitake Genus Lentinula.</title>
        <authorList>
            <consortium name="DOE Joint Genome Institute"/>
            <person name="Sierra-Patev S."/>
            <person name="Min B."/>
            <person name="Naranjo-Ortiz M."/>
            <person name="Looney B."/>
            <person name="Konkel Z."/>
            <person name="Slot J.C."/>
            <person name="Sakamoto Y."/>
            <person name="Steenwyk J.L."/>
            <person name="Rokas A."/>
            <person name="Carro J."/>
            <person name="Camarero S."/>
            <person name="Ferreira P."/>
            <person name="Molpeceres G."/>
            <person name="Ruiz-Duenas F.J."/>
            <person name="Serrano A."/>
            <person name="Henrissat B."/>
            <person name="Drula E."/>
            <person name="Hughes K.W."/>
            <person name="Mata J.L."/>
            <person name="Ishikawa N.K."/>
            <person name="Vargas-Isla R."/>
            <person name="Ushijima S."/>
            <person name="Smith C.A."/>
            <person name="Ahrendt S."/>
            <person name="Andreopoulos W."/>
            <person name="He G."/>
            <person name="Labutti K."/>
            <person name="Lipzen A."/>
            <person name="Ng V."/>
            <person name="Riley R."/>
            <person name="Sandor L."/>
            <person name="Barry K."/>
            <person name="Martinez A.T."/>
            <person name="Xiao Y."/>
            <person name="Gibbons J.G."/>
            <person name="Terashima K."/>
            <person name="Grigoriev I.V."/>
            <person name="Hibbett D.S."/>
        </authorList>
    </citation>
    <scope>NUCLEOTIDE SEQUENCE</scope>
    <source>
        <strain evidence="2">JLM2183</strain>
    </source>
</reference>